<keyword evidence="2" id="KW-1185">Reference proteome</keyword>
<protein>
    <submittedName>
        <fullName evidence="1">Uncharacterized protein</fullName>
    </submittedName>
</protein>
<accession>A0A2G5V3X6</accession>
<dbReference type="Proteomes" id="UP000230233">
    <property type="component" value="Chromosome II"/>
</dbReference>
<evidence type="ECO:0000313" key="1">
    <source>
        <dbReference type="EMBL" id="PIC46482.1"/>
    </source>
</evidence>
<sequence>MTQENLELPPLHSPSLPSPLSGLCWLSWLPWLSPGSPGLLQAVHPLWKIPKVDLEDRGGFIWNRYDETLNSVPSV</sequence>
<comment type="caution">
    <text evidence="1">The sequence shown here is derived from an EMBL/GenBank/DDBJ whole genome shotgun (WGS) entry which is preliminary data.</text>
</comment>
<dbReference type="AlphaFoldDB" id="A0A2G5V3X6"/>
<reference evidence="2" key="1">
    <citation type="submission" date="2017-10" db="EMBL/GenBank/DDBJ databases">
        <title>Rapid genome shrinkage in a self-fertile nematode reveals novel sperm competition proteins.</title>
        <authorList>
            <person name="Yin D."/>
            <person name="Schwarz E.M."/>
            <person name="Thomas C.G."/>
            <person name="Felde R.L."/>
            <person name="Korf I.F."/>
            <person name="Cutter A.D."/>
            <person name="Schartner C.M."/>
            <person name="Ralston E.J."/>
            <person name="Meyer B.J."/>
            <person name="Haag E.S."/>
        </authorList>
    </citation>
    <scope>NUCLEOTIDE SEQUENCE [LARGE SCALE GENOMIC DNA]</scope>
    <source>
        <strain evidence="2">JU1422</strain>
    </source>
</reference>
<proteinExistence type="predicted"/>
<organism evidence="1 2">
    <name type="scientific">Caenorhabditis nigoni</name>
    <dbReference type="NCBI Taxonomy" id="1611254"/>
    <lineage>
        <taxon>Eukaryota</taxon>
        <taxon>Metazoa</taxon>
        <taxon>Ecdysozoa</taxon>
        <taxon>Nematoda</taxon>
        <taxon>Chromadorea</taxon>
        <taxon>Rhabditida</taxon>
        <taxon>Rhabditina</taxon>
        <taxon>Rhabditomorpha</taxon>
        <taxon>Rhabditoidea</taxon>
        <taxon>Rhabditidae</taxon>
        <taxon>Peloderinae</taxon>
        <taxon>Caenorhabditis</taxon>
    </lineage>
</organism>
<name>A0A2G5V3X6_9PELO</name>
<dbReference type="EMBL" id="PDUG01000002">
    <property type="protein sequence ID" value="PIC46482.1"/>
    <property type="molecule type" value="Genomic_DNA"/>
</dbReference>
<evidence type="ECO:0000313" key="2">
    <source>
        <dbReference type="Proteomes" id="UP000230233"/>
    </source>
</evidence>
<gene>
    <name evidence="1" type="primary">Cnig_chr_II.g6162</name>
    <name evidence="1" type="ORF">B9Z55_006162</name>
</gene>